<feature type="transmembrane region" description="Helical" evidence="7">
    <location>
        <begin position="220"/>
        <end position="240"/>
    </location>
</feature>
<evidence type="ECO:0000259" key="8">
    <source>
        <dbReference type="Pfam" id="PF01694"/>
    </source>
</evidence>
<feature type="domain" description="Peptidase S54 rhomboid" evidence="8">
    <location>
        <begin position="122"/>
        <end position="271"/>
    </location>
</feature>
<dbReference type="InterPro" id="IPR050925">
    <property type="entry name" value="Rhomboid_protease_S54"/>
</dbReference>
<protein>
    <recommendedName>
        <fullName evidence="8">Peptidase S54 rhomboid domain-containing protein</fullName>
    </recommendedName>
</protein>
<evidence type="ECO:0000256" key="5">
    <source>
        <dbReference type="ARBA" id="ARBA00022989"/>
    </source>
</evidence>
<evidence type="ECO:0000313" key="9">
    <source>
        <dbReference type="EMBL" id="ORY12748.1"/>
    </source>
</evidence>
<organism evidence="9 10">
    <name type="scientific">Clohesyomyces aquaticus</name>
    <dbReference type="NCBI Taxonomy" id="1231657"/>
    <lineage>
        <taxon>Eukaryota</taxon>
        <taxon>Fungi</taxon>
        <taxon>Dikarya</taxon>
        <taxon>Ascomycota</taxon>
        <taxon>Pezizomycotina</taxon>
        <taxon>Dothideomycetes</taxon>
        <taxon>Pleosporomycetidae</taxon>
        <taxon>Pleosporales</taxon>
        <taxon>Lindgomycetaceae</taxon>
        <taxon>Clohesyomyces</taxon>
    </lineage>
</organism>
<dbReference type="GO" id="GO:0016020">
    <property type="term" value="C:membrane"/>
    <property type="evidence" value="ECO:0007669"/>
    <property type="project" value="UniProtKB-SubCell"/>
</dbReference>
<accession>A0A1Y1ZRA2</accession>
<reference evidence="9 10" key="1">
    <citation type="submission" date="2016-07" db="EMBL/GenBank/DDBJ databases">
        <title>Pervasive Adenine N6-methylation of Active Genes in Fungi.</title>
        <authorList>
            <consortium name="DOE Joint Genome Institute"/>
            <person name="Mondo S.J."/>
            <person name="Dannebaum R.O."/>
            <person name="Kuo R.C."/>
            <person name="Labutti K."/>
            <person name="Haridas S."/>
            <person name="Kuo A."/>
            <person name="Salamov A."/>
            <person name="Ahrendt S.R."/>
            <person name="Lipzen A."/>
            <person name="Sullivan W."/>
            <person name="Andreopoulos W.B."/>
            <person name="Clum A."/>
            <person name="Lindquist E."/>
            <person name="Daum C."/>
            <person name="Ramamoorthy G.K."/>
            <person name="Gryganskyi A."/>
            <person name="Culley D."/>
            <person name="Magnuson J.K."/>
            <person name="James T.Y."/>
            <person name="O'Malley M.A."/>
            <person name="Stajich J.E."/>
            <person name="Spatafora J.W."/>
            <person name="Visel A."/>
            <person name="Grigoriev I.V."/>
        </authorList>
    </citation>
    <scope>NUCLEOTIDE SEQUENCE [LARGE SCALE GENOMIC DNA]</scope>
    <source>
        <strain evidence="9 10">CBS 115471</strain>
    </source>
</reference>
<name>A0A1Y1ZRA2_9PLEO</name>
<evidence type="ECO:0000256" key="2">
    <source>
        <dbReference type="ARBA" id="ARBA00009045"/>
    </source>
</evidence>
<feature type="transmembrane region" description="Helical" evidence="7">
    <location>
        <begin position="197"/>
        <end position="215"/>
    </location>
</feature>
<evidence type="ECO:0000256" key="7">
    <source>
        <dbReference type="SAM" id="Phobius"/>
    </source>
</evidence>
<dbReference type="Proteomes" id="UP000193144">
    <property type="component" value="Unassembled WGS sequence"/>
</dbReference>
<dbReference type="EMBL" id="MCFA01000048">
    <property type="protein sequence ID" value="ORY12748.1"/>
    <property type="molecule type" value="Genomic_DNA"/>
</dbReference>
<dbReference type="InterPro" id="IPR035952">
    <property type="entry name" value="Rhomboid-like_sf"/>
</dbReference>
<comment type="subcellular location">
    <subcellularLocation>
        <location evidence="1">Membrane</location>
        <topology evidence="1">Multi-pass membrane protein</topology>
    </subcellularLocation>
</comment>
<evidence type="ECO:0000313" key="10">
    <source>
        <dbReference type="Proteomes" id="UP000193144"/>
    </source>
</evidence>
<keyword evidence="3 7" id="KW-0812">Transmembrane</keyword>
<evidence type="ECO:0000256" key="3">
    <source>
        <dbReference type="ARBA" id="ARBA00022692"/>
    </source>
</evidence>
<feature type="transmembrane region" description="Helical" evidence="7">
    <location>
        <begin position="252"/>
        <end position="270"/>
    </location>
</feature>
<dbReference type="OrthoDB" id="418595at2759"/>
<proteinExistence type="inferred from homology"/>
<evidence type="ECO:0000256" key="6">
    <source>
        <dbReference type="ARBA" id="ARBA00023136"/>
    </source>
</evidence>
<dbReference type="AlphaFoldDB" id="A0A1Y1ZRA2"/>
<dbReference type="PANTHER" id="PTHR43731:SF14">
    <property type="entry name" value="PRESENILIN-ASSOCIATED RHOMBOID-LIKE PROTEIN, MITOCHONDRIAL"/>
    <property type="match status" value="1"/>
</dbReference>
<gene>
    <name evidence="9" type="ORF">BCR34DRAFT_563306</name>
</gene>
<keyword evidence="4" id="KW-0378">Hydrolase</keyword>
<dbReference type="Pfam" id="PF01694">
    <property type="entry name" value="Rhomboid"/>
    <property type="match status" value="1"/>
</dbReference>
<feature type="transmembrane region" description="Helical" evidence="7">
    <location>
        <begin position="163"/>
        <end position="182"/>
    </location>
</feature>
<sequence length="282" mass="31268">MFSLLRQHAKMRLRSIPSAFRRQFATQLPKMPSRFFQSNLSKKGLSSKIPFRRSYSSRRAPAYDVPMMQKNNTIVWAFIGVNTAVHAYSYYVYAAAAQGQHAVVANFFENMTTSLQSVRDEGRWWTIATCCITQVSFIHYLGNMFGFYVMGKFVGWTPGVTPAAFLTLVIGSGLAGTALALVEKSYSDQEDAEKKRFLGFSGVVTGVGTAAACIYPRSKVLIYGIVPVPLWLLTAGFLAYDGYYLNKGNTGVAHAGHLGGFVYGLMFYALRLRGLPPNPRIM</sequence>
<keyword evidence="6 7" id="KW-0472">Membrane</keyword>
<evidence type="ECO:0000256" key="1">
    <source>
        <dbReference type="ARBA" id="ARBA00004141"/>
    </source>
</evidence>
<keyword evidence="5 7" id="KW-1133">Transmembrane helix</keyword>
<dbReference type="PANTHER" id="PTHR43731">
    <property type="entry name" value="RHOMBOID PROTEASE"/>
    <property type="match status" value="1"/>
</dbReference>
<feature type="transmembrane region" description="Helical" evidence="7">
    <location>
        <begin position="123"/>
        <end position="142"/>
    </location>
</feature>
<evidence type="ECO:0000256" key="4">
    <source>
        <dbReference type="ARBA" id="ARBA00022801"/>
    </source>
</evidence>
<dbReference type="GO" id="GO:0004252">
    <property type="term" value="F:serine-type endopeptidase activity"/>
    <property type="evidence" value="ECO:0007669"/>
    <property type="project" value="InterPro"/>
</dbReference>
<dbReference type="SUPFAM" id="SSF144091">
    <property type="entry name" value="Rhomboid-like"/>
    <property type="match status" value="1"/>
</dbReference>
<comment type="caution">
    <text evidence="9">The sequence shown here is derived from an EMBL/GenBank/DDBJ whole genome shotgun (WGS) entry which is preliminary data.</text>
</comment>
<comment type="similarity">
    <text evidence="2">Belongs to the peptidase S54 family.</text>
</comment>
<dbReference type="Gene3D" id="1.20.1540.10">
    <property type="entry name" value="Rhomboid-like"/>
    <property type="match status" value="1"/>
</dbReference>
<keyword evidence="10" id="KW-1185">Reference proteome</keyword>
<dbReference type="InterPro" id="IPR022764">
    <property type="entry name" value="Peptidase_S54_rhomboid_dom"/>
</dbReference>